<feature type="domain" description="FERM" evidence="6">
    <location>
        <begin position="201"/>
        <end position="492"/>
    </location>
</feature>
<evidence type="ECO:0000256" key="3">
    <source>
        <dbReference type="ARBA" id="ARBA00022490"/>
    </source>
</evidence>
<dbReference type="SUPFAM" id="SSF50729">
    <property type="entry name" value="PH domain-like"/>
    <property type="match status" value="1"/>
</dbReference>
<dbReference type="Proteomes" id="UP000681722">
    <property type="component" value="Unassembled WGS sequence"/>
</dbReference>
<dbReference type="InterPro" id="IPR029071">
    <property type="entry name" value="Ubiquitin-like_domsf"/>
</dbReference>
<keyword evidence="5" id="KW-0009">Actin-binding</keyword>
<evidence type="ECO:0000256" key="2">
    <source>
        <dbReference type="ARBA" id="ARBA00008314"/>
    </source>
</evidence>
<dbReference type="InterPro" id="IPR019748">
    <property type="entry name" value="FERM_central"/>
</dbReference>
<dbReference type="InterPro" id="IPR014352">
    <property type="entry name" value="FERM/acyl-CoA-bd_prot_sf"/>
</dbReference>
<dbReference type="EMBL" id="CAJOBC010011221">
    <property type="protein sequence ID" value="CAF4007226.1"/>
    <property type="molecule type" value="Genomic_DNA"/>
</dbReference>
<evidence type="ECO:0000259" key="6">
    <source>
        <dbReference type="PROSITE" id="PS50057"/>
    </source>
</evidence>
<comment type="subcellular location">
    <subcellularLocation>
        <location evidence="1">Cytoplasm</location>
    </subcellularLocation>
</comment>
<feature type="domain" description="MyTH4" evidence="7">
    <location>
        <begin position="47"/>
        <end position="196"/>
    </location>
</feature>
<dbReference type="OrthoDB" id="6108017at2759"/>
<protein>
    <submittedName>
        <fullName evidence="8">Uncharacterized protein</fullName>
    </submittedName>
</protein>
<evidence type="ECO:0000313" key="9">
    <source>
        <dbReference type="EMBL" id="CAF4007226.1"/>
    </source>
</evidence>
<dbReference type="InterPro" id="IPR019749">
    <property type="entry name" value="Band_41_domain"/>
</dbReference>
<dbReference type="Pfam" id="PF00373">
    <property type="entry name" value="FERM_M"/>
    <property type="match status" value="1"/>
</dbReference>
<dbReference type="InterPro" id="IPR057096">
    <property type="entry name" value="KRIT1_FRMD8_FERM_C"/>
</dbReference>
<accession>A0A814ZL46</accession>
<keyword evidence="3" id="KW-0963">Cytoplasm</keyword>
<reference evidence="8" key="1">
    <citation type="submission" date="2021-02" db="EMBL/GenBank/DDBJ databases">
        <authorList>
            <person name="Nowell W R."/>
        </authorList>
    </citation>
    <scope>NUCLEOTIDE SEQUENCE</scope>
</reference>
<dbReference type="SUPFAM" id="SSF54236">
    <property type="entry name" value="Ubiquitin-like"/>
    <property type="match status" value="1"/>
</dbReference>
<dbReference type="InterPro" id="IPR011993">
    <property type="entry name" value="PH-like_dom_sf"/>
</dbReference>
<dbReference type="AlphaFoldDB" id="A0A814ZL46"/>
<evidence type="ECO:0000313" key="8">
    <source>
        <dbReference type="EMBL" id="CAF1243119.1"/>
    </source>
</evidence>
<keyword evidence="4" id="KW-0677">Repeat</keyword>
<proteinExistence type="inferred from homology"/>
<comment type="similarity">
    <text evidence="2">Belongs to the TRAFAC class myosin-kinesin ATPase superfamily. Myosin family.</text>
</comment>
<dbReference type="Proteomes" id="UP000663829">
    <property type="component" value="Unassembled WGS sequence"/>
</dbReference>
<dbReference type="InterPro" id="IPR035963">
    <property type="entry name" value="FERM_2"/>
</dbReference>
<sequence length="492" mass="57026">RGLVLHIMKRAHNISTEIEQQPHYNIHTLKGYAEKFFKSTKITAWQYEKDDIKAGLLRKLDQKPELQAKAVQMFHSIQQYAKMSPQDRKKIQQIDIDSIFDAAFEKAKALKEELYCQLIKQLTYCPDIKIETRMWELLWLLTGCLVPGKALLQHVQLFLRSSSNPAALECYNRIQKILKQGERVRPPHVIECNARINRVKIRQYVHFPNGREHDFVVESTTKAIELVANICKELKISSSDGLSVFLETGKKMVSIPNDSYFFDFLTQLRGHDKKKLDYKIHFKRKLWIDIVPGEDRQADAIVHFYQEKDKYLLGLHKCSMDDAVNLAALLAKADRGKGAPESNLANFVPEFLIKSAPQSEWAKKIYNVSNQIRDITDDDAKEKFLKYVSAWPTYGTSFYQIKNETENDFPEDMFICINQNGINIMNAITKEYAAKYAYFNINHSSNAISFLLEVHLGRQTKKYVFDTEMGDIIEDLIDEYLSVTAQDEQPDY</sequence>
<dbReference type="SMART" id="SM00295">
    <property type="entry name" value="B41"/>
    <property type="match status" value="1"/>
</dbReference>
<dbReference type="InterPro" id="IPR000299">
    <property type="entry name" value="FERM_domain"/>
</dbReference>
<gene>
    <name evidence="8" type="ORF">GPM918_LOCUS25756</name>
    <name evidence="9" type="ORF">SRO942_LOCUS25792</name>
</gene>
<dbReference type="InterPro" id="IPR000857">
    <property type="entry name" value="MyTH4_dom"/>
</dbReference>
<dbReference type="InterPro" id="IPR038185">
    <property type="entry name" value="MyTH4_dom_sf"/>
</dbReference>
<dbReference type="Gene3D" id="1.20.80.10">
    <property type="match status" value="1"/>
</dbReference>
<dbReference type="SUPFAM" id="SSF47031">
    <property type="entry name" value="Second domain of FERM"/>
    <property type="match status" value="1"/>
</dbReference>
<evidence type="ECO:0000256" key="1">
    <source>
        <dbReference type="ARBA" id="ARBA00004496"/>
    </source>
</evidence>
<dbReference type="Pfam" id="PF24522">
    <property type="entry name" value="KRIT1_FRMD8_FERM_C"/>
    <property type="match status" value="1"/>
</dbReference>
<dbReference type="Gene3D" id="1.25.40.530">
    <property type="entry name" value="MyTH4 domain"/>
    <property type="match status" value="1"/>
</dbReference>
<dbReference type="Pfam" id="PF00784">
    <property type="entry name" value="MyTH4"/>
    <property type="match status" value="1"/>
</dbReference>
<evidence type="ECO:0000256" key="4">
    <source>
        <dbReference type="ARBA" id="ARBA00022737"/>
    </source>
</evidence>
<keyword evidence="10" id="KW-1185">Reference proteome</keyword>
<dbReference type="Gene3D" id="2.30.29.30">
    <property type="entry name" value="Pleckstrin-homology domain (PH domain)/Phosphotyrosine-binding domain (PTB)"/>
    <property type="match status" value="1"/>
</dbReference>
<dbReference type="GO" id="GO:0005856">
    <property type="term" value="C:cytoskeleton"/>
    <property type="evidence" value="ECO:0007669"/>
    <property type="project" value="InterPro"/>
</dbReference>
<dbReference type="InterPro" id="IPR051567">
    <property type="entry name" value="Unconventional_Myosin_ATPase"/>
</dbReference>
<evidence type="ECO:0000256" key="5">
    <source>
        <dbReference type="ARBA" id="ARBA00023203"/>
    </source>
</evidence>
<name>A0A814ZL46_9BILA</name>
<dbReference type="SMART" id="SM00139">
    <property type="entry name" value="MyTH4"/>
    <property type="match status" value="1"/>
</dbReference>
<dbReference type="EMBL" id="CAJNOQ010010107">
    <property type="protein sequence ID" value="CAF1243119.1"/>
    <property type="molecule type" value="Genomic_DNA"/>
</dbReference>
<evidence type="ECO:0000313" key="10">
    <source>
        <dbReference type="Proteomes" id="UP000663829"/>
    </source>
</evidence>
<dbReference type="PROSITE" id="PS51016">
    <property type="entry name" value="MYTH4"/>
    <property type="match status" value="1"/>
</dbReference>
<dbReference type="PROSITE" id="PS50057">
    <property type="entry name" value="FERM_3"/>
    <property type="match status" value="1"/>
</dbReference>
<dbReference type="PANTHER" id="PTHR22692">
    <property type="entry name" value="MYOSIN VII, XV"/>
    <property type="match status" value="1"/>
</dbReference>
<comment type="caution">
    <text evidence="8">The sequence shown here is derived from an EMBL/GenBank/DDBJ whole genome shotgun (WGS) entry which is preliminary data.</text>
</comment>
<dbReference type="GO" id="GO:0005737">
    <property type="term" value="C:cytoplasm"/>
    <property type="evidence" value="ECO:0007669"/>
    <property type="project" value="UniProtKB-SubCell"/>
</dbReference>
<dbReference type="CDD" id="cd14473">
    <property type="entry name" value="FERM_B-lobe"/>
    <property type="match status" value="1"/>
</dbReference>
<evidence type="ECO:0000259" key="7">
    <source>
        <dbReference type="PROSITE" id="PS51016"/>
    </source>
</evidence>
<dbReference type="PANTHER" id="PTHR22692:SF33">
    <property type="entry name" value="MYOSIN"/>
    <property type="match status" value="1"/>
</dbReference>
<dbReference type="GO" id="GO:0003779">
    <property type="term" value="F:actin binding"/>
    <property type="evidence" value="ECO:0007669"/>
    <property type="project" value="UniProtKB-KW"/>
</dbReference>
<dbReference type="Gene3D" id="3.10.20.90">
    <property type="entry name" value="Phosphatidylinositol 3-kinase Catalytic Subunit, Chain A, domain 1"/>
    <property type="match status" value="1"/>
</dbReference>
<organism evidence="8 10">
    <name type="scientific">Didymodactylos carnosus</name>
    <dbReference type="NCBI Taxonomy" id="1234261"/>
    <lineage>
        <taxon>Eukaryota</taxon>
        <taxon>Metazoa</taxon>
        <taxon>Spiralia</taxon>
        <taxon>Gnathifera</taxon>
        <taxon>Rotifera</taxon>
        <taxon>Eurotatoria</taxon>
        <taxon>Bdelloidea</taxon>
        <taxon>Philodinida</taxon>
        <taxon>Philodinidae</taxon>
        <taxon>Didymodactylos</taxon>
    </lineage>
</organism>
<feature type="non-terminal residue" evidence="8">
    <location>
        <position position="1"/>
    </location>
</feature>